<dbReference type="EMBL" id="JACJIM010000001">
    <property type="protein sequence ID" value="MBA9061418.1"/>
    <property type="molecule type" value="Genomic_DNA"/>
</dbReference>
<dbReference type="GeneID" id="96602548"/>
<evidence type="ECO:0000256" key="4">
    <source>
        <dbReference type="SAM" id="SignalP"/>
    </source>
</evidence>
<sequence length="165" mass="17002">MRLSRLLGPLVCGAALLAGVEAQASSLVYQPINPSFGGSPLNGAWLQAEAAAQNDAQRSAQRDQQLFSAAQSNANTKTPGQIFAQQLQTQIYSSLANQITQALFGENAQQSGSYSFGGSQVTFQRLGTNIQLQIFDGQSTTTIVVPATAAAGGSAIATTPLSGAP</sequence>
<evidence type="ECO:0000313" key="5">
    <source>
        <dbReference type="EMBL" id="MBA9061418.1"/>
    </source>
</evidence>
<accession>A0ABR6D601</accession>
<keyword evidence="6" id="KW-1185">Reference proteome</keyword>
<comment type="caution">
    <text evidence="5">The sequence shown here is derived from an EMBL/GenBank/DDBJ whole genome shotgun (WGS) entry which is preliminary data.</text>
</comment>
<dbReference type="RefSeq" id="WP_182591382.1">
    <property type="nucleotide sequence ID" value="NZ_JACJIM010000001.1"/>
</dbReference>
<evidence type="ECO:0000256" key="1">
    <source>
        <dbReference type="ARBA" id="ARBA00003989"/>
    </source>
</evidence>
<gene>
    <name evidence="5" type="ORF">GGQ91_000779</name>
</gene>
<name>A0ABR6D601_9HYPH</name>
<comment type="function">
    <text evidence="1">May be involved in the biogenesis of curli organelles.</text>
</comment>
<organism evidence="5 6">
    <name type="scientific">Methylobacterium fujisawaense</name>
    <dbReference type="NCBI Taxonomy" id="107400"/>
    <lineage>
        <taxon>Bacteria</taxon>
        <taxon>Pseudomonadati</taxon>
        <taxon>Pseudomonadota</taxon>
        <taxon>Alphaproteobacteria</taxon>
        <taxon>Hyphomicrobiales</taxon>
        <taxon>Methylobacteriaceae</taxon>
        <taxon>Methylobacterium</taxon>
    </lineage>
</organism>
<keyword evidence="3 4" id="KW-0732">Signal</keyword>
<proteinExistence type="predicted"/>
<feature type="chain" id="PRO_5046696638" description="Curli production assembly/transport component CsgF" evidence="4">
    <location>
        <begin position="25"/>
        <end position="165"/>
    </location>
</feature>
<dbReference type="Pfam" id="PF10614">
    <property type="entry name" value="CsgF"/>
    <property type="match status" value="1"/>
</dbReference>
<evidence type="ECO:0000313" key="6">
    <source>
        <dbReference type="Proteomes" id="UP000565455"/>
    </source>
</evidence>
<reference evidence="5 6" key="1">
    <citation type="submission" date="2020-08" db="EMBL/GenBank/DDBJ databases">
        <title>Genomic Encyclopedia of Type Strains, Phase IV (KMG-IV): sequencing the most valuable type-strain genomes for metagenomic binning, comparative biology and taxonomic classification.</title>
        <authorList>
            <person name="Goeker M."/>
        </authorList>
    </citation>
    <scope>NUCLEOTIDE SEQUENCE [LARGE SCALE GENOMIC DNA]</scope>
    <source>
        <strain evidence="5 6">DSM 5686</strain>
    </source>
</reference>
<dbReference type="Proteomes" id="UP000565455">
    <property type="component" value="Unassembled WGS sequence"/>
</dbReference>
<evidence type="ECO:0000256" key="2">
    <source>
        <dbReference type="ARBA" id="ARBA00014031"/>
    </source>
</evidence>
<dbReference type="InterPro" id="IPR018893">
    <property type="entry name" value="T8SS_CsgF"/>
</dbReference>
<protein>
    <recommendedName>
        <fullName evidence="2">Curli production assembly/transport component CsgF</fullName>
    </recommendedName>
</protein>
<feature type="signal peptide" evidence="4">
    <location>
        <begin position="1"/>
        <end position="24"/>
    </location>
</feature>
<evidence type="ECO:0000256" key="3">
    <source>
        <dbReference type="ARBA" id="ARBA00022729"/>
    </source>
</evidence>